<dbReference type="EMBL" id="AMCI01002137">
    <property type="protein sequence ID" value="EJX03492.1"/>
    <property type="molecule type" value="Genomic_DNA"/>
</dbReference>
<evidence type="ECO:0000313" key="2">
    <source>
        <dbReference type="EMBL" id="EJX03492.1"/>
    </source>
</evidence>
<comment type="caution">
    <text evidence="2">The sequence shown here is derived from an EMBL/GenBank/DDBJ whole genome shotgun (WGS) entry which is preliminary data.</text>
</comment>
<evidence type="ECO:0000256" key="1">
    <source>
        <dbReference type="SAM" id="MobiDB-lite"/>
    </source>
</evidence>
<reference evidence="2" key="1">
    <citation type="journal article" date="2012" name="PLoS ONE">
        <title>Gene sets for utilization of primary and secondary nutrition supplies in the distal gut of endangered iberian lynx.</title>
        <authorList>
            <person name="Alcaide M."/>
            <person name="Messina E."/>
            <person name="Richter M."/>
            <person name="Bargiela R."/>
            <person name="Peplies J."/>
            <person name="Huws S.A."/>
            <person name="Newbold C.J."/>
            <person name="Golyshin P.N."/>
            <person name="Simon M.A."/>
            <person name="Lopez G."/>
            <person name="Yakimov M.M."/>
            <person name="Ferrer M."/>
        </authorList>
    </citation>
    <scope>NUCLEOTIDE SEQUENCE</scope>
</reference>
<organism evidence="2">
    <name type="scientific">gut metagenome</name>
    <dbReference type="NCBI Taxonomy" id="749906"/>
    <lineage>
        <taxon>unclassified sequences</taxon>
        <taxon>metagenomes</taxon>
        <taxon>organismal metagenomes</taxon>
    </lineage>
</organism>
<protein>
    <submittedName>
        <fullName evidence="2">Uncharacterized protein</fullName>
    </submittedName>
</protein>
<sequence length="90" mass="9784">MASLRSASRAPVHPNSFTVAAEPSGRMPITMRSIRARRSSISVARQRIAMSSEATVISNPPSVGIPLAEPPRPVTMLRSMRSLTSNTRRQ</sequence>
<name>J9G8B6_9ZZZZ</name>
<feature type="region of interest" description="Disordered" evidence="1">
    <location>
        <begin position="1"/>
        <end position="21"/>
    </location>
</feature>
<proteinExistence type="predicted"/>
<gene>
    <name evidence="2" type="ORF">EVA_08404</name>
</gene>
<accession>J9G8B6</accession>
<dbReference type="AlphaFoldDB" id="J9G8B6"/>